<feature type="region of interest" description="Disordered" evidence="1">
    <location>
        <begin position="1"/>
        <end position="55"/>
    </location>
</feature>
<dbReference type="EMBL" id="CM017321">
    <property type="protein sequence ID" value="KAE7997585.1"/>
    <property type="molecule type" value="Genomic_DNA"/>
</dbReference>
<dbReference type="AlphaFoldDB" id="A0A5N6QEP1"/>
<organism evidence="2 3">
    <name type="scientific">Carpinus fangiana</name>
    <dbReference type="NCBI Taxonomy" id="176857"/>
    <lineage>
        <taxon>Eukaryota</taxon>
        <taxon>Viridiplantae</taxon>
        <taxon>Streptophyta</taxon>
        <taxon>Embryophyta</taxon>
        <taxon>Tracheophyta</taxon>
        <taxon>Spermatophyta</taxon>
        <taxon>Magnoliopsida</taxon>
        <taxon>eudicotyledons</taxon>
        <taxon>Gunneridae</taxon>
        <taxon>Pentapetalae</taxon>
        <taxon>rosids</taxon>
        <taxon>fabids</taxon>
        <taxon>Fagales</taxon>
        <taxon>Betulaceae</taxon>
        <taxon>Carpinus</taxon>
    </lineage>
</organism>
<dbReference type="Proteomes" id="UP000327013">
    <property type="component" value="Chromosome 1"/>
</dbReference>
<feature type="compositionally biased region" description="Basic and acidic residues" evidence="1">
    <location>
        <begin position="24"/>
        <end position="34"/>
    </location>
</feature>
<reference evidence="2 3" key="1">
    <citation type="submission" date="2019-06" db="EMBL/GenBank/DDBJ databases">
        <title>A chromosomal-level reference genome of Carpinus fangiana (Coryloideae, Betulaceae).</title>
        <authorList>
            <person name="Yang X."/>
            <person name="Wang Z."/>
            <person name="Zhang L."/>
            <person name="Hao G."/>
            <person name="Liu J."/>
            <person name="Yang Y."/>
        </authorList>
    </citation>
    <scope>NUCLEOTIDE SEQUENCE [LARGE SCALE GENOMIC DNA]</scope>
    <source>
        <strain evidence="2">Cfa_2016G</strain>
        <tissue evidence="2">Leaf</tissue>
    </source>
</reference>
<accession>A0A5N6QEP1</accession>
<evidence type="ECO:0000313" key="2">
    <source>
        <dbReference type="EMBL" id="KAE7997585.1"/>
    </source>
</evidence>
<name>A0A5N6QEP1_9ROSI</name>
<protein>
    <submittedName>
        <fullName evidence="2">Uncharacterized protein</fullName>
    </submittedName>
</protein>
<sequence length="103" mass="11655">MPSAALENNIGRGRESFAGVRRPRPSEREGELGRESSGTSQVSSSIFSNRQMSEEGRREWEILGILPWSSHLGEETERNENAQNGMWSDMRGWAMEWEGWAIG</sequence>
<keyword evidence="3" id="KW-1185">Reference proteome</keyword>
<gene>
    <name evidence="2" type="ORF">FH972_002206</name>
</gene>
<evidence type="ECO:0000313" key="3">
    <source>
        <dbReference type="Proteomes" id="UP000327013"/>
    </source>
</evidence>
<feature type="compositionally biased region" description="Polar residues" evidence="1">
    <location>
        <begin position="41"/>
        <end position="51"/>
    </location>
</feature>
<proteinExistence type="predicted"/>
<evidence type="ECO:0000256" key="1">
    <source>
        <dbReference type="SAM" id="MobiDB-lite"/>
    </source>
</evidence>